<sequence length="114" mass="13639">MIQDTIRKYLIIENEIEKLNELLRKKREEYEKIGKEILHFCNEKQKGKIILPDGSNLKVCNNTSYQNLSYSMLERSLNEYNTRTSNDLNIKNIIDFIKLQRNSKKTSDIRHFKT</sequence>
<organism evidence="2">
    <name type="scientific">viral metagenome</name>
    <dbReference type="NCBI Taxonomy" id="1070528"/>
    <lineage>
        <taxon>unclassified sequences</taxon>
        <taxon>metagenomes</taxon>
        <taxon>organismal metagenomes</taxon>
    </lineage>
</organism>
<protein>
    <submittedName>
        <fullName evidence="2">Uncharacterized protein</fullName>
    </submittedName>
</protein>
<feature type="coiled-coil region" evidence="1">
    <location>
        <begin position="2"/>
        <end position="36"/>
    </location>
</feature>
<reference evidence="2" key="1">
    <citation type="journal article" date="2020" name="Nature">
        <title>Giant virus diversity and host interactions through global metagenomics.</title>
        <authorList>
            <person name="Schulz F."/>
            <person name="Roux S."/>
            <person name="Paez-Espino D."/>
            <person name="Jungbluth S."/>
            <person name="Walsh D.A."/>
            <person name="Denef V.J."/>
            <person name="McMahon K.D."/>
            <person name="Konstantinidis K.T."/>
            <person name="Eloe-Fadrosh E.A."/>
            <person name="Kyrpides N.C."/>
            <person name="Woyke T."/>
        </authorList>
    </citation>
    <scope>NUCLEOTIDE SEQUENCE</scope>
    <source>
        <strain evidence="2">GVMAG-S-ERX555907-63</strain>
    </source>
</reference>
<evidence type="ECO:0000313" key="2">
    <source>
        <dbReference type="EMBL" id="QHU23061.1"/>
    </source>
</evidence>
<dbReference type="EMBL" id="MN741022">
    <property type="protein sequence ID" value="QHU23061.1"/>
    <property type="molecule type" value="Genomic_DNA"/>
</dbReference>
<evidence type="ECO:0000256" key="1">
    <source>
        <dbReference type="SAM" id="Coils"/>
    </source>
</evidence>
<keyword evidence="1" id="KW-0175">Coiled coil</keyword>
<accession>A0A6C0L0Q0</accession>
<dbReference type="AlphaFoldDB" id="A0A6C0L0Q0"/>
<proteinExistence type="predicted"/>
<name>A0A6C0L0Q0_9ZZZZ</name>